<comment type="caution">
    <text evidence="2">The sequence shown here is derived from an EMBL/GenBank/DDBJ whole genome shotgun (WGS) entry which is preliminary data.</text>
</comment>
<protein>
    <submittedName>
        <fullName evidence="2">ChaN family lipoprotein</fullName>
    </submittedName>
</protein>
<keyword evidence="3" id="KW-1185">Reference proteome</keyword>
<evidence type="ECO:0000259" key="1">
    <source>
        <dbReference type="Pfam" id="PF04187"/>
    </source>
</evidence>
<dbReference type="SUPFAM" id="SSF159501">
    <property type="entry name" value="EreA/ChaN-like"/>
    <property type="match status" value="1"/>
</dbReference>
<dbReference type="Proteomes" id="UP000553343">
    <property type="component" value="Unassembled WGS sequence"/>
</dbReference>
<accession>A0A850T8P7</accession>
<dbReference type="RefSeq" id="WP_178366042.1">
    <property type="nucleotide sequence ID" value="NZ_JACADJ010000014.1"/>
</dbReference>
<reference evidence="2 3" key="1">
    <citation type="submission" date="2020-06" db="EMBL/GenBank/DDBJ databases">
        <title>High-quality draft genome of sulfate reducer Desulfobacter latus type strain AcrS2 isolated from marine sediment.</title>
        <authorList>
            <person name="Hoppe M."/>
            <person name="Larsen C.K."/>
            <person name="Marshall I.P.G."/>
            <person name="Schramm A."/>
            <person name="Marietou A.G."/>
        </authorList>
    </citation>
    <scope>NUCLEOTIDE SEQUENCE [LARGE SCALE GENOMIC DNA]</scope>
    <source>
        <strain evidence="2 3">AcRS2</strain>
    </source>
</reference>
<evidence type="ECO:0000313" key="2">
    <source>
        <dbReference type="EMBL" id="NWH04587.1"/>
    </source>
</evidence>
<proteinExistence type="predicted"/>
<name>A0A850T8P7_9BACT</name>
<dbReference type="AlphaFoldDB" id="A0A850T8P7"/>
<feature type="domain" description="Haem-binding uptake Tiki superfamily ChaN" evidence="1">
    <location>
        <begin position="50"/>
        <end position="277"/>
    </location>
</feature>
<keyword evidence="2" id="KW-0449">Lipoprotein</keyword>
<dbReference type="CDD" id="cd14727">
    <property type="entry name" value="ChanN-like"/>
    <property type="match status" value="1"/>
</dbReference>
<organism evidence="2 3">
    <name type="scientific">Desulfobacter latus</name>
    <dbReference type="NCBI Taxonomy" id="2292"/>
    <lineage>
        <taxon>Bacteria</taxon>
        <taxon>Pseudomonadati</taxon>
        <taxon>Thermodesulfobacteriota</taxon>
        <taxon>Desulfobacteria</taxon>
        <taxon>Desulfobacterales</taxon>
        <taxon>Desulfobacteraceae</taxon>
        <taxon>Desulfobacter</taxon>
    </lineage>
</organism>
<sequence>MQHLIYPVLGILLCLFCGCATTGKIVMRDDPLIGTVVKGDTGKPVRFTDLMDKLIHSDIVYLSEKHDNPMHHAIQHRIIQALIDQGHAPILGFEFFSYQDTPLLLNLVDAGKKTHSPKMENAVEQRIRRKLGWEKQSDTMWGYYWDLIRLAADNNVPAAGLDLSATQKRRITRKGLDGLSPIELAQLFSTGFSNTAYESYMKSVFVSVHCGMDHGQMTDRLYDTWVARNDRMALSVVQLFNAVQTRDRDEAGRKTGPVVIIIGAGHTEYGLGVLDRVHHLKSTATQTNLAITEIKREPANLAQYLTPLSLQGFDPVPPADFLWFTQRVSYEDPCEKFKTVLEKMKKRKKTVKASDSHL</sequence>
<dbReference type="Gene3D" id="3.40.50.11550">
    <property type="match status" value="1"/>
</dbReference>
<dbReference type="InterPro" id="IPR007314">
    <property type="entry name" value="Cofac_haem-bd_dom"/>
</dbReference>
<gene>
    <name evidence="2" type="ORF">HXW94_06225</name>
</gene>
<dbReference type="EMBL" id="JACADJ010000014">
    <property type="protein sequence ID" value="NWH04587.1"/>
    <property type="molecule type" value="Genomic_DNA"/>
</dbReference>
<dbReference type="Pfam" id="PF04187">
    <property type="entry name" value="Cofac_haem_bdg"/>
    <property type="match status" value="1"/>
</dbReference>
<evidence type="ECO:0000313" key="3">
    <source>
        <dbReference type="Proteomes" id="UP000553343"/>
    </source>
</evidence>